<dbReference type="KEGG" id="ria:C7V51_14660"/>
<name>A0AAD1AF10_9MICO</name>
<reference evidence="6 7" key="1">
    <citation type="submission" date="2018-03" db="EMBL/GenBank/DDBJ databases">
        <title>Bacteriophage NCPPB3778 and a type I-E CRISPR drive the evolution of the US Biological Select Agent, Rathayibacter toxicus.</title>
        <authorList>
            <person name="Davis E.W.II."/>
            <person name="Tabima J.F."/>
            <person name="Weisberg A.J."/>
            <person name="Dantas Lopes L."/>
            <person name="Wiseman M.S."/>
            <person name="Wiseman M.S."/>
            <person name="Pupko T."/>
            <person name="Belcher M.S."/>
            <person name="Sechler A.J."/>
            <person name="Tancos M.A."/>
            <person name="Schroeder B.K."/>
            <person name="Murray T.D."/>
            <person name="Luster D.G."/>
            <person name="Schneider W.L."/>
            <person name="Rogers E."/>
            <person name="Andreote F.D."/>
            <person name="Grunwald N.J."/>
            <person name="Putnam M.L."/>
            <person name="Chang J.H."/>
        </authorList>
    </citation>
    <scope>NUCLEOTIDE SEQUENCE [LARGE SCALE GENOMIC DNA]</scope>
    <source>
        <strain evidence="6 7">NCCPB 2253</strain>
    </source>
</reference>
<dbReference type="AlphaFoldDB" id="A0AAD1AF10"/>
<dbReference type="GO" id="GO:0016020">
    <property type="term" value="C:membrane"/>
    <property type="evidence" value="ECO:0007669"/>
    <property type="project" value="UniProtKB-SubCell"/>
</dbReference>
<dbReference type="InterPro" id="IPR036259">
    <property type="entry name" value="MFS_trans_sf"/>
</dbReference>
<keyword evidence="3 5" id="KW-1133">Transmembrane helix</keyword>
<feature type="transmembrane region" description="Helical" evidence="5">
    <location>
        <begin position="167"/>
        <end position="188"/>
    </location>
</feature>
<dbReference type="GO" id="GO:0022857">
    <property type="term" value="F:transmembrane transporter activity"/>
    <property type="evidence" value="ECO:0007669"/>
    <property type="project" value="InterPro"/>
</dbReference>
<feature type="transmembrane region" description="Helical" evidence="5">
    <location>
        <begin position="382"/>
        <end position="405"/>
    </location>
</feature>
<feature type="transmembrane region" description="Helical" evidence="5">
    <location>
        <begin position="323"/>
        <end position="345"/>
    </location>
</feature>
<comment type="subcellular location">
    <subcellularLocation>
        <location evidence="1">Membrane</location>
        <topology evidence="1">Multi-pass membrane protein</topology>
    </subcellularLocation>
</comment>
<evidence type="ECO:0000313" key="7">
    <source>
        <dbReference type="Proteomes" id="UP000283946"/>
    </source>
</evidence>
<feature type="transmembrane region" description="Helical" evidence="5">
    <location>
        <begin position="81"/>
        <end position="100"/>
    </location>
</feature>
<evidence type="ECO:0000256" key="2">
    <source>
        <dbReference type="ARBA" id="ARBA00022692"/>
    </source>
</evidence>
<dbReference type="RefSeq" id="WP_104266190.1">
    <property type="nucleotide sequence ID" value="NZ_CP028130.1"/>
</dbReference>
<keyword evidence="2 5" id="KW-0812">Transmembrane</keyword>
<evidence type="ECO:0000256" key="4">
    <source>
        <dbReference type="ARBA" id="ARBA00023136"/>
    </source>
</evidence>
<dbReference type="EMBL" id="CP028130">
    <property type="protein sequence ID" value="AZZ56978.1"/>
    <property type="molecule type" value="Genomic_DNA"/>
</dbReference>
<dbReference type="PANTHER" id="PTHR23534">
    <property type="entry name" value="MFS PERMEASE"/>
    <property type="match status" value="1"/>
</dbReference>
<dbReference type="PROSITE" id="PS00216">
    <property type="entry name" value="SUGAR_TRANSPORT_1"/>
    <property type="match status" value="1"/>
</dbReference>
<evidence type="ECO:0000256" key="1">
    <source>
        <dbReference type="ARBA" id="ARBA00004141"/>
    </source>
</evidence>
<feature type="transmembrane region" description="Helical" evidence="5">
    <location>
        <begin position="260"/>
        <end position="283"/>
    </location>
</feature>
<evidence type="ECO:0000256" key="5">
    <source>
        <dbReference type="SAM" id="Phobius"/>
    </source>
</evidence>
<dbReference type="Proteomes" id="UP000283946">
    <property type="component" value="Chromosome"/>
</dbReference>
<protein>
    <submittedName>
        <fullName evidence="6">MFS transporter</fullName>
    </submittedName>
</protein>
<dbReference type="Pfam" id="PF07690">
    <property type="entry name" value="MFS_1"/>
    <property type="match status" value="1"/>
</dbReference>
<proteinExistence type="predicted"/>
<gene>
    <name evidence="6" type="ORF">C7V51_14660</name>
</gene>
<dbReference type="InterPro" id="IPR005829">
    <property type="entry name" value="Sugar_transporter_CS"/>
</dbReference>
<evidence type="ECO:0000313" key="6">
    <source>
        <dbReference type="EMBL" id="AZZ56978.1"/>
    </source>
</evidence>
<evidence type="ECO:0000256" key="3">
    <source>
        <dbReference type="ARBA" id="ARBA00022989"/>
    </source>
</evidence>
<feature type="transmembrane region" description="Helical" evidence="5">
    <location>
        <begin position="295"/>
        <end position="317"/>
    </location>
</feature>
<feature type="transmembrane region" description="Helical" evidence="5">
    <location>
        <begin position="140"/>
        <end position="161"/>
    </location>
</feature>
<accession>A0AAD1AF10</accession>
<feature type="transmembrane region" description="Helical" evidence="5">
    <location>
        <begin position="219"/>
        <end position="240"/>
    </location>
</feature>
<dbReference type="InterPro" id="IPR011701">
    <property type="entry name" value="MFS"/>
</dbReference>
<feature type="transmembrane region" description="Helical" evidence="5">
    <location>
        <begin position="50"/>
        <end position="69"/>
    </location>
</feature>
<keyword evidence="4 5" id="KW-0472">Membrane</keyword>
<dbReference type="PANTHER" id="PTHR23534:SF1">
    <property type="entry name" value="MAJOR FACILITATOR SUPERFAMILY PROTEIN"/>
    <property type="match status" value="1"/>
</dbReference>
<organism evidence="6 7">
    <name type="scientific">Rathayibacter iranicus</name>
    <dbReference type="NCBI Taxonomy" id="59737"/>
    <lineage>
        <taxon>Bacteria</taxon>
        <taxon>Bacillati</taxon>
        <taxon>Actinomycetota</taxon>
        <taxon>Actinomycetes</taxon>
        <taxon>Micrococcales</taxon>
        <taxon>Microbacteriaceae</taxon>
        <taxon>Rathayibacter</taxon>
    </lineage>
</organism>
<dbReference type="SUPFAM" id="SSF103473">
    <property type="entry name" value="MFS general substrate transporter"/>
    <property type="match status" value="1"/>
</dbReference>
<feature type="transmembrane region" description="Helical" evidence="5">
    <location>
        <begin position="20"/>
        <end position="44"/>
    </location>
</feature>
<feature type="transmembrane region" description="Helical" evidence="5">
    <location>
        <begin position="357"/>
        <end position="376"/>
    </location>
</feature>
<dbReference type="Gene3D" id="1.20.1250.20">
    <property type="entry name" value="MFS general substrate transporter like domains"/>
    <property type="match status" value="1"/>
</dbReference>
<feature type="transmembrane region" description="Helical" evidence="5">
    <location>
        <begin position="106"/>
        <end position="128"/>
    </location>
</feature>
<sequence length="412" mass="40307">MSPTRVQTSPPLGPALRALLAAQVLASTAAGLVLTTASVAAVALSGTEQVAGATQTAMVVGASALTVPLARLSERFGRRAALSLAYSCAAAGALVGAAAIGLGLWWLLVLGTVLIGGGTVAGLAARFAAAEFTPAPERTATMIALVLWASTVGSLVGPNLAAVTAGAASFVLPAVLYGAAAACVRIGLPTTTAALTRPVVVRANAVTVLRAHPRARAGVAISVASHAVMIALMALAPVHLHHAGQHGGGEHGTDEQTTVIVGIVLSGHLAAMYGFSPLFGLLVRRWGALRSGAAGLALTAVAAGILAVAATSGPLLFGIGLALLGAAWSLGTVAGSTLVTLDLGPADRAAAQSATDLLLNVGGGAASIAAGLVVAATGYVVLAASATGLVLCCLAGLLLAVHVGARRREVMH</sequence>